<proteinExistence type="predicted"/>
<name>A0A166BG39_9AGAM</name>
<dbReference type="AlphaFoldDB" id="A0A166BG39"/>
<sequence>MGVRDHPVFFPSPVYQEVPVFAQHPTQHFPPLIVSNVSPYLNSLIQFPGRITPVLLRPLRMEMLSNPHNSRTCRIRRLPS</sequence>
<gene>
    <name evidence="1" type="ORF">SISSUDRAFT_1050022</name>
</gene>
<evidence type="ECO:0000313" key="2">
    <source>
        <dbReference type="Proteomes" id="UP000076798"/>
    </source>
</evidence>
<keyword evidence="2" id="KW-1185">Reference proteome</keyword>
<dbReference type="Proteomes" id="UP000076798">
    <property type="component" value="Unassembled WGS sequence"/>
</dbReference>
<reference evidence="1 2" key="1">
    <citation type="journal article" date="2016" name="Mol. Biol. Evol.">
        <title>Comparative Genomics of Early-Diverging Mushroom-Forming Fungi Provides Insights into the Origins of Lignocellulose Decay Capabilities.</title>
        <authorList>
            <person name="Nagy L.G."/>
            <person name="Riley R."/>
            <person name="Tritt A."/>
            <person name="Adam C."/>
            <person name="Daum C."/>
            <person name="Floudas D."/>
            <person name="Sun H."/>
            <person name="Yadav J.S."/>
            <person name="Pangilinan J."/>
            <person name="Larsson K.H."/>
            <person name="Matsuura K."/>
            <person name="Barry K."/>
            <person name="Labutti K."/>
            <person name="Kuo R."/>
            <person name="Ohm R.A."/>
            <person name="Bhattacharya S.S."/>
            <person name="Shirouzu T."/>
            <person name="Yoshinaga Y."/>
            <person name="Martin F.M."/>
            <person name="Grigoriev I.V."/>
            <person name="Hibbett D.S."/>
        </authorList>
    </citation>
    <scope>NUCLEOTIDE SEQUENCE [LARGE SCALE GENOMIC DNA]</scope>
    <source>
        <strain evidence="1 2">HHB10207 ss-3</strain>
    </source>
</reference>
<protein>
    <submittedName>
        <fullName evidence="1">Uncharacterized protein</fullName>
    </submittedName>
</protein>
<dbReference type="EMBL" id="KV428110">
    <property type="protein sequence ID" value="KZT36335.1"/>
    <property type="molecule type" value="Genomic_DNA"/>
</dbReference>
<accession>A0A166BG39</accession>
<organism evidence="1 2">
    <name type="scientific">Sistotremastrum suecicum HHB10207 ss-3</name>
    <dbReference type="NCBI Taxonomy" id="1314776"/>
    <lineage>
        <taxon>Eukaryota</taxon>
        <taxon>Fungi</taxon>
        <taxon>Dikarya</taxon>
        <taxon>Basidiomycota</taxon>
        <taxon>Agaricomycotina</taxon>
        <taxon>Agaricomycetes</taxon>
        <taxon>Sistotremastrales</taxon>
        <taxon>Sistotremastraceae</taxon>
        <taxon>Sistotremastrum</taxon>
    </lineage>
</organism>
<evidence type="ECO:0000313" key="1">
    <source>
        <dbReference type="EMBL" id="KZT36335.1"/>
    </source>
</evidence>